<protein>
    <submittedName>
        <fullName evidence="2">Uncharacterized protein</fullName>
    </submittedName>
</protein>
<sequence length="280" mass="30704">MDALLIVIVVAAVSSAACWVLSLITRDTSWVDRAWSIVPVAYVWIFVAGAFVNGEGSARVVLMGVLATAWGARLTFNFARKGGYTGMEDYRWAILRGRMRPWQFQIFNLLFIICYQMALLVLITLPAALAAQNPSALTGWDALFIAAFLAFLVGETIADQQQWVFHQRKKKAGGTLPPGFATTGLFRYSRHPNFFFEQAQWWAFYAIGATAAVTGGAGVIGGVLNPTIIGPALLTVLFIGSTIFTESITASKYPAYADYRRTTSMLVPWPPRTRSVATQS</sequence>
<feature type="transmembrane region" description="Helical" evidence="1">
    <location>
        <begin position="137"/>
        <end position="158"/>
    </location>
</feature>
<dbReference type="Proteomes" id="UP000274841">
    <property type="component" value="Chromosome"/>
</dbReference>
<dbReference type="Pfam" id="PF06966">
    <property type="entry name" value="DUF1295"/>
    <property type="match status" value="1"/>
</dbReference>
<dbReference type="KEGG" id="moy:CVS54_02872"/>
<keyword evidence="1" id="KW-0812">Transmembrane</keyword>
<keyword evidence="1" id="KW-0472">Membrane</keyword>
<organism evidence="2 3">
    <name type="scientific">Microbacterium oxydans</name>
    <dbReference type="NCBI Taxonomy" id="82380"/>
    <lineage>
        <taxon>Bacteria</taxon>
        <taxon>Bacillati</taxon>
        <taxon>Actinomycetota</taxon>
        <taxon>Actinomycetes</taxon>
        <taxon>Micrococcales</taxon>
        <taxon>Microbacteriaceae</taxon>
        <taxon>Microbacterium</taxon>
    </lineage>
</organism>
<reference evidence="2 3" key="1">
    <citation type="submission" date="2018-08" db="EMBL/GenBank/DDBJ databases">
        <title>Microbacterium oxydans strain HG3.</title>
        <authorList>
            <person name="ORTET P."/>
        </authorList>
    </citation>
    <scope>NUCLEOTIDE SEQUENCE [LARGE SCALE GENOMIC DNA]</scope>
    <source>
        <strain evidence="2 3">HG3</strain>
    </source>
</reference>
<proteinExistence type="predicted"/>
<dbReference type="PANTHER" id="PTHR32251">
    <property type="entry name" value="3-OXO-5-ALPHA-STEROID 4-DEHYDROGENASE"/>
    <property type="match status" value="1"/>
</dbReference>
<accession>A0A3S9WN29</accession>
<dbReference type="AlphaFoldDB" id="A0A3S9WN29"/>
<dbReference type="RefSeq" id="WP_127012544.1">
    <property type="nucleotide sequence ID" value="NZ_CP031422.1"/>
</dbReference>
<feature type="transmembrane region" description="Helical" evidence="1">
    <location>
        <begin position="34"/>
        <end position="53"/>
    </location>
</feature>
<feature type="transmembrane region" description="Helical" evidence="1">
    <location>
        <begin position="106"/>
        <end position="131"/>
    </location>
</feature>
<evidence type="ECO:0000256" key="1">
    <source>
        <dbReference type="SAM" id="Phobius"/>
    </source>
</evidence>
<dbReference type="PANTHER" id="PTHR32251:SF23">
    <property type="entry name" value="3-OXO-5-ALPHA-STEROID 4-DEHYDROGENASE (DUF1295)"/>
    <property type="match status" value="1"/>
</dbReference>
<keyword evidence="1" id="KW-1133">Transmembrane helix</keyword>
<name>A0A3S9WN29_9MICO</name>
<feature type="transmembrane region" description="Helical" evidence="1">
    <location>
        <begin position="228"/>
        <end position="245"/>
    </location>
</feature>
<evidence type="ECO:0000313" key="2">
    <source>
        <dbReference type="EMBL" id="AZS41516.1"/>
    </source>
</evidence>
<dbReference type="Gene3D" id="1.20.120.1630">
    <property type="match status" value="1"/>
</dbReference>
<dbReference type="InterPro" id="IPR010721">
    <property type="entry name" value="UstE-like"/>
</dbReference>
<evidence type="ECO:0000313" key="3">
    <source>
        <dbReference type="Proteomes" id="UP000274841"/>
    </source>
</evidence>
<dbReference type="PROSITE" id="PS50244">
    <property type="entry name" value="S5A_REDUCTASE"/>
    <property type="match status" value="1"/>
</dbReference>
<dbReference type="GO" id="GO:0016020">
    <property type="term" value="C:membrane"/>
    <property type="evidence" value="ECO:0007669"/>
    <property type="project" value="TreeGrafter"/>
</dbReference>
<feature type="transmembrane region" description="Helical" evidence="1">
    <location>
        <begin position="202"/>
        <end position="222"/>
    </location>
</feature>
<gene>
    <name evidence="2" type="ORF">CVS54_02872</name>
</gene>
<dbReference type="EMBL" id="CP031422">
    <property type="protein sequence ID" value="AZS41516.1"/>
    <property type="molecule type" value="Genomic_DNA"/>
</dbReference>